<organism evidence="2 3">
    <name type="scientific">Protopolystoma xenopodis</name>
    <dbReference type="NCBI Taxonomy" id="117903"/>
    <lineage>
        <taxon>Eukaryota</taxon>
        <taxon>Metazoa</taxon>
        <taxon>Spiralia</taxon>
        <taxon>Lophotrochozoa</taxon>
        <taxon>Platyhelminthes</taxon>
        <taxon>Monogenea</taxon>
        <taxon>Polyopisthocotylea</taxon>
        <taxon>Polystomatidea</taxon>
        <taxon>Polystomatidae</taxon>
        <taxon>Protopolystoma</taxon>
    </lineage>
</organism>
<reference evidence="2" key="1">
    <citation type="submission" date="2018-11" db="EMBL/GenBank/DDBJ databases">
        <authorList>
            <consortium name="Pathogen Informatics"/>
        </authorList>
    </citation>
    <scope>NUCLEOTIDE SEQUENCE</scope>
</reference>
<feature type="region of interest" description="Disordered" evidence="1">
    <location>
        <begin position="1"/>
        <end position="22"/>
    </location>
</feature>
<name>A0A448XQ34_9PLAT</name>
<feature type="region of interest" description="Disordered" evidence="1">
    <location>
        <begin position="46"/>
        <end position="65"/>
    </location>
</feature>
<accession>A0A448XQ34</accession>
<evidence type="ECO:0000313" key="2">
    <source>
        <dbReference type="EMBL" id="VEL42061.1"/>
    </source>
</evidence>
<sequence length="76" mass="7978">MGISLEAGRHYSPSLTHPPTPPLSLRILRPHTPSVARSPSFTVAMLPGTGADKSHMQSGPAGEGGVAVVLLRPDWK</sequence>
<dbReference type="AlphaFoldDB" id="A0A448XQ34"/>
<gene>
    <name evidence="2" type="ORF">PXEA_LOCUS35501</name>
</gene>
<dbReference type="EMBL" id="CAAALY010272411">
    <property type="protein sequence ID" value="VEL42061.1"/>
    <property type="molecule type" value="Genomic_DNA"/>
</dbReference>
<evidence type="ECO:0000256" key="1">
    <source>
        <dbReference type="SAM" id="MobiDB-lite"/>
    </source>
</evidence>
<evidence type="ECO:0000313" key="3">
    <source>
        <dbReference type="Proteomes" id="UP000784294"/>
    </source>
</evidence>
<keyword evidence="3" id="KW-1185">Reference proteome</keyword>
<protein>
    <submittedName>
        <fullName evidence="2">Uncharacterized protein</fullName>
    </submittedName>
</protein>
<proteinExistence type="predicted"/>
<dbReference type="Proteomes" id="UP000784294">
    <property type="component" value="Unassembled WGS sequence"/>
</dbReference>
<comment type="caution">
    <text evidence="2">The sequence shown here is derived from an EMBL/GenBank/DDBJ whole genome shotgun (WGS) entry which is preliminary data.</text>
</comment>